<dbReference type="RefSeq" id="WP_349804147.1">
    <property type="nucleotide sequence ID" value="NZ_JBEGDP010000005.1"/>
</dbReference>
<evidence type="ECO:0000256" key="2">
    <source>
        <dbReference type="SAM" id="Phobius"/>
    </source>
</evidence>
<evidence type="ECO:0000313" key="4">
    <source>
        <dbReference type="Proteomes" id="UP001482520"/>
    </source>
</evidence>
<feature type="region of interest" description="Disordered" evidence="1">
    <location>
        <begin position="51"/>
        <end position="134"/>
    </location>
</feature>
<comment type="caution">
    <text evidence="3">The sequence shown here is derived from an EMBL/GenBank/DDBJ whole genome shotgun (WGS) entry which is preliminary data.</text>
</comment>
<dbReference type="EMBL" id="JBEGDP010000005">
    <property type="protein sequence ID" value="MEQ7846908.1"/>
    <property type="molecule type" value="Genomic_DNA"/>
</dbReference>
<sequence>MSDQTPDHPAASRPNAEGAPPVRGGWRRRALALRGVVAVALASLLIGGTGGAVLGVAAGGSDDGRSGGPGGPGGFGGRPPVQQGTFPGQPSDDGPADAPGSPGDPTSPPDASTDPATGTTTTGAPTTGATTTGD</sequence>
<feature type="compositionally biased region" description="Gly residues" evidence="1">
    <location>
        <begin position="66"/>
        <end position="77"/>
    </location>
</feature>
<organism evidence="3 4">
    <name type="scientific">Nocardioides kribbensis</name>
    <dbReference type="NCBI Taxonomy" id="305517"/>
    <lineage>
        <taxon>Bacteria</taxon>
        <taxon>Bacillati</taxon>
        <taxon>Actinomycetota</taxon>
        <taxon>Actinomycetes</taxon>
        <taxon>Propionibacteriales</taxon>
        <taxon>Nocardioidaceae</taxon>
        <taxon>Nocardioides</taxon>
    </lineage>
</organism>
<accession>A0ABV1NWM9</accession>
<keyword evidence="4" id="KW-1185">Reference proteome</keyword>
<feature type="region of interest" description="Disordered" evidence="1">
    <location>
        <begin position="1"/>
        <end position="24"/>
    </location>
</feature>
<reference evidence="3 4" key="1">
    <citation type="submission" date="2024-02" db="EMBL/GenBank/DDBJ databases">
        <title>Full genome sequence of Nocardioides kribbensis.</title>
        <authorList>
            <person name="Poletto B.L."/>
            <person name="Silva G."/>
            <person name="Galante D."/>
            <person name="Campos K.R."/>
            <person name="Santos M.B.N."/>
            <person name="Sacchi C.T."/>
        </authorList>
    </citation>
    <scope>NUCLEOTIDE SEQUENCE [LARGE SCALE GENOMIC DNA]</scope>
    <source>
        <strain evidence="3 4">O4R</strain>
    </source>
</reference>
<feature type="transmembrane region" description="Helical" evidence="2">
    <location>
        <begin position="31"/>
        <end position="57"/>
    </location>
</feature>
<protein>
    <submittedName>
        <fullName evidence="3">Uncharacterized protein</fullName>
    </submittedName>
</protein>
<dbReference type="Proteomes" id="UP001482520">
    <property type="component" value="Unassembled WGS sequence"/>
</dbReference>
<gene>
    <name evidence="3" type="ORF">V6R90_06420</name>
</gene>
<keyword evidence="2" id="KW-0472">Membrane</keyword>
<keyword evidence="2" id="KW-0812">Transmembrane</keyword>
<evidence type="ECO:0000256" key="1">
    <source>
        <dbReference type="SAM" id="MobiDB-lite"/>
    </source>
</evidence>
<name>A0ABV1NWM9_9ACTN</name>
<feature type="compositionally biased region" description="Low complexity" evidence="1">
    <location>
        <begin position="78"/>
        <end position="134"/>
    </location>
</feature>
<keyword evidence="2" id="KW-1133">Transmembrane helix</keyword>
<evidence type="ECO:0000313" key="3">
    <source>
        <dbReference type="EMBL" id="MEQ7846908.1"/>
    </source>
</evidence>
<proteinExistence type="predicted"/>